<dbReference type="FunFam" id="4.10.280.10:FF:000022">
    <property type="entry name" value="Basic helix-loop-helix transcription factor"/>
    <property type="match status" value="1"/>
</dbReference>
<feature type="domain" description="BHLH" evidence="8">
    <location>
        <begin position="272"/>
        <end position="321"/>
    </location>
</feature>
<feature type="region of interest" description="Disordered" evidence="7">
    <location>
        <begin position="177"/>
        <end position="283"/>
    </location>
</feature>
<dbReference type="CDD" id="cd11454">
    <property type="entry name" value="bHLH_AtIND_like"/>
    <property type="match status" value="1"/>
</dbReference>
<keyword evidence="4" id="KW-0238">DNA-binding</keyword>
<dbReference type="EMBL" id="SWLB01000022">
    <property type="protein sequence ID" value="KAF3323999.1"/>
    <property type="molecule type" value="Genomic_DNA"/>
</dbReference>
<dbReference type="GO" id="GO:0000978">
    <property type="term" value="F:RNA polymerase II cis-regulatory region sequence-specific DNA binding"/>
    <property type="evidence" value="ECO:0007669"/>
    <property type="project" value="TreeGrafter"/>
</dbReference>
<dbReference type="InterPro" id="IPR045843">
    <property type="entry name" value="IND-like"/>
</dbReference>
<dbReference type="GO" id="GO:0000981">
    <property type="term" value="F:DNA-binding transcription factor activity, RNA polymerase II-specific"/>
    <property type="evidence" value="ECO:0007669"/>
    <property type="project" value="TreeGrafter"/>
</dbReference>
<dbReference type="GO" id="GO:0046983">
    <property type="term" value="F:protein dimerization activity"/>
    <property type="evidence" value="ECO:0007669"/>
    <property type="project" value="InterPro"/>
</dbReference>
<evidence type="ECO:0000256" key="7">
    <source>
        <dbReference type="SAM" id="MobiDB-lite"/>
    </source>
</evidence>
<keyword evidence="6" id="KW-0539">Nucleus</keyword>
<sequence>MSQTQMETGSAIPDSNWVSYQSQMQSEESEIVAQFLTPYPPYQNEPDGSDLGLRQPSMFWSDNTTNSYICNGNSNSSNMYYWSQGESNNSSSSSNYFASQPDYENYYLNEPNVALEMNTIPALTDFNLVEEQHKNKSIHLVPNPSFGEQVVNEENSDENENSCPSESDSSAKRKFLGKFDGQSEAVKKKARASTPIKKSEKKTNSKKGQKSARSREEEENNGALNKQSSSCYSSDNESNRSQENNASGVTSSKSKGSSALNSNGKSRAGRGSATDPQSLYARKRRERINERLRILQSLVPNGTKVDISTMLEEAVQYVNFLQLQIKLLSSDELWMYAPIAYNGMNIGLDLKISPPQ</sequence>
<dbReference type="Gene3D" id="4.10.280.10">
    <property type="entry name" value="Helix-loop-helix DNA-binding domain"/>
    <property type="match status" value="1"/>
</dbReference>
<dbReference type="InterPro" id="IPR036638">
    <property type="entry name" value="HLH_DNA-bd_sf"/>
</dbReference>
<accession>A0A833VH57</accession>
<dbReference type="PROSITE" id="PS50888">
    <property type="entry name" value="BHLH"/>
    <property type="match status" value="1"/>
</dbReference>
<reference evidence="9" key="1">
    <citation type="submission" date="2020-01" db="EMBL/GenBank/DDBJ databases">
        <title>Genome sequence of Kobresia littledalei, the first chromosome-level genome in the family Cyperaceae.</title>
        <authorList>
            <person name="Qu G."/>
        </authorList>
    </citation>
    <scope>NUCLEOTIDE SEQUENCE</scope>
    <source>
        <strain evidence="9">C.B.Clarke</strain>
        <tissue evidence="9">Leaf</tissue>
    </source>
</reference>
<evidence type="ECO:0000256" key="4">
    <source>
        <dbReference type="ARBA" id="ARBA00023125"/>
    </source>
</evidence>
<dbReference type="InterPro" id="IPR011598">
    <property type="entry name" value="bHLH_dom"/>
</dbReference>
<dbReference type="AlphaFoldDB" id="A0A833VH57"/>
<dbReference type="PANTHER" id="PTHR16223">
    <property type="entry name" value="TRANSCRIPTION FACTOR BHLH83-RELATED"/>
    <property type="match status" value="1"/>
</dbReference>
<dbReference type="SUPFAM" id="SSF47459">
    <property type="entry name" value="HLH, helix-loop-helix DNA-binding domain"/>
    <property type="match status" value="1"/>
</dbReference>
<keyword evidence="3" id="KW-0805">Transcription regulation</keyword>
<name>A0A833VH57_9POAL</name>
<evidence type="ECO:0000256" key="2">
    <source>
        <dbReference type="ARBA" id="ARBA00005510"/>
    </source>
</evidence>
<evidence type="ECO:0000256" key="6">
    <source>
        <dbReference type="ARBA" id="ARBA00023242"/>
    </source>
</evidence>
<evidence type="ECO:0000259" key="8">
    <source>
        <dbReference type="PROSITE" id="PS50888"/>
    </source>
</evidence>
<organism evidence="9 10">
    <name type="scientific">Carex littledalei</name>
    <dbReference type="NCBI Taxonomy" id="544730"/>
    <lineage>
        <taxon>Eukaryota</taxon>
        <taxon>Viridiplantae</taxon>
        <taxon>Streptophyta</taxon>
        <taxon>Embryophyta</taxon>
        <taxon>Tracheophyta</taxon>
        <taxon>Spermatophyta</taxon>
        <taxon>Magnoliopsida</taxon>
        <taxon>Liliopsida</taxon>
        <taxon>Poales</taxon>
        <taxon>Cyperaceae</taxon>
        <taxon>Cyperoideae</taxon>
        <taxon>Cariceae</taxon>
        <taxon>Carex</taxon>
        <taxon>Carex subgen. Euthyceras</taxon>
    </lineage>
</organism>
<dbReference type="Proteomes" id="UP000623129">
    <property type="component" value="Unassembled WGS sequence"/>
</dbReference>
<comment type="subcellular location">
    <subcellularLocation>
        <location evidence="1">Nucleus</location>
    </subcellularLocation>
</comment>
<gene>
    <name evidence="9" type="ORF">FCM35_KLT11466</name>
</gene>
<keyword evidence="5" id="KW-0804">Transcription</keyword>
<feature type="region of interest" description="Disordered" evidence="7">
    <location>
        <begin position="1"/>
        <end position="23"/>
    </location>
</feature>
<evidence type="ECO:0000313" key="10">
    <source>
        <dbReference type="Proteomes" id="UP000623129"/>
    </source>
</evidence>
<evidence type="ECO:0000256" key="1">
    <source>
        <dbReference type="ARBA" id="ARBA00004123"/>
    </source>
</evidence>
<evidence type="ECO:0000256" key="5">
    <source>
        <dbReference type="ARBA" id="ARBA00023163"/>
    </source>
</evidence>
<dbReference type="SMART" id="SM00353">
    <property type="entry name" value="HLH"/>
    <property type="match status" value="1"/>
</dbReference>
<dbReference type="Pfam" id="PF00010">
    <property type="entry name" value="HLH"/>
    <property type="match status" value="1"/>
</dbReference>
<comment type="similarity">
    <text evidence="2">Belongs to the bHLH protein family.</text>
</comment>
<feature type="compositionally biased region" description="Low complexity" evidence="7">
    <location>
        <begin position="228"/>
        <end position="266"/>
    </location>
</feature>
<keyword evidence="10" id="KW-1185">Reference proteome</keyword>
<protein>
    <submittedName>
        <fullName evidence="9">Transcription factor bHLH84-like protein</fullName>
    </submittedName>
</protein>
<evidence type="ECO:0000256" key="3">
    <source>
        <dbReference type="ARBA" id="ARBA00023015"/>
    </source>
</evidence>
<dbReference type="PANTHER" id="PTHR16223:SF338">
    <property type="entry name" value="TRANSCRIPTION FACTOR RSL2"/>
    <property type="match status" value="1"/>
</dbReference>
<evidence type="ECO:0000313" key="9">
    <source>
        <dbReference type="EMBL" id="KAF3323999.1"/>
    </source>
</evidence>
<dbReference type="GO" id="GO:0005634">
    <property type="term" value="C:nucleus"/>
    <property type="evidence" value="ECO:0007669"/>
    <property type="project" value="UniProtKB-SubCell"/>
</dbReference>
<comment type="caution">
    <text evidence="9">The sequence shown here is derived from an EMBL/GenBank/DDBJ whole genome shotgun (WGS) entry which is preliminary data.</text>
</comment>
<dbReference type="OrthoDB" id="651283at2759"/>
<feature type="region of interest" description="Disordered" evidence="7">
    <location>
        <begin position="152"/>
        <end position="171"/>
    </location>
</feature>
<proteinExistence type="inferred from homology"/>